<proteinExistence type="predicted"/>
<geneLocation type="plasmid" evidence="1 2">
    <name>unnamed1</name>
</geneLocation>
<accession>A0ABY9KAZ6</accession>
<reference evidence="1 2" key="1">
    <citation type="submission" date="2023-08" db="EMBL/GenBank/DDBJ databases">
        <title>Pathogen: clinical or host-associated sample.</title>
        <authorList>
            <person name="Hergert J."/>
            <person name="Casey R."/>
            <person name="Wagner J."/>
            <person name="Young E.L."/>
            <person name="Oakeson K.F."/>
        </authorList>
    </citation>
    <scope>NUCLEOTIDE SEQUENCE [LARGE SCALE GENOMIC DNA]</scope>
    <source>
        <strain evidence="1 2">UPHL-collab-2</strain>
        <plasmid evidence="1 2">unnamed1</plasmid>
    </source>
</reference>
<organism evidence="1 2">
    <name type="scientific">Shinella oryzae</name>
    <dbReference type="NCBI Taxonomy" id="2871820"/>
    <lineage>
        <taxon>Bacteria</taxon>
        <taxon>Pseudomonadati</taxon>
        <taxon>Pseudomonadota</taxon>
        <taxon>Alphaproteobacteria</taxon>
        <taxon>Hyphomicrobiales</taxon>
        <taxon>Rhizobiaceae</taxon>
        <taxon>Shinella</taxon>
    </lineage>
</organism>
<protein>
    <recommendedName>
        <fullName evidence="3">DUF2384 domain-containing protein</fullName>
    </recommendedName>
</protein>
<keyword evidence="2" id="KW-1185">Reference proteome</keyword>
<name>A0ABY9KAZ6_9HYPH</name>
<dbReference type="RefSeq" id="WP_306161731.1">
    <property type="nucleotide sequence ID" value="NZ_CP132315.1"/>
</dbReference>
<evidence type="ECO:0000313" key="1">
    <source>
        <dbReference type="EMBL" id="WLS05268.1"/>
    </source>
</evidence>
<keyword evidence="1" id="KW-0614">Plasmid</keyword>
<evidence type="ECO:0008006" key="3">
    <source>
        <dbReference type="Google" id="ProtNLM"/>
    </source>
</evidence>
<dbReference type="Proteomes" id="UP001225788">
    <property type="component" value="Plasmid unnamed1"/>
</dbReference>
<dbReference type="EMBL" id="CP132315">
    <property type="protein sequence ID" value="WLS05268.1"/>
    <property type="molecule type" value="Genomic_DNA"/>
</dbReference>
<gene>
    <name evidence="1" type="ORF">Q9315_24265</name>
</gene>
<sequence>MKELKQYTAFKRIENFTCLQIYPQARSIADYLRLDPSTVEHAENFSRDVTNIGHHGTGDLEILLRSMADFEKARPLLRRAYEGG</sequence>
<evidence type="ECO:0000313" key="2">
    <source>
        <dbReference type="Proteomes" id="UP001225788"/>
    </source>
</evidence>